<dbReference type="PANTHER" id="PTHR42718">
    <property type="entry name" value="MAJOR FACILITATOR SUPERFAMILY MULTIDRUG TRANSPORTER MFSC"/>
    <property type="match status" value="1"/>
</dbReference>
<dbReference type="PANTHER" id="PTHR42718:SF46">
    <property type="entry name" value="BLR6921 PROTEIN"/>
    <property type="match status" value="1"/>
</dbReference>
<feature type="transmembrane region" description="Helical" evidence="7">
    <location>
        <begin position="21"/>
        <end position="37"/>
    </location>
</feature>
<protein>
    <submittedName>
        <fullName evidence="9">MFS transporter</fullName>
    </submittedName>
</protein>
<sequence>MSTDTSVPSSPGATSAVGRRLGLSLLVIATAQLMLVLDDTIANIALPSIQGDLSMSASNLPWVVNAYLLAFGGLLLFGGRAGDLFGRRRVFRVGISVFTLASLLCGLAPNGELLIAARALQGIGAALTAPNALALIATTFPAGKPRNSAMAVYGAMSALGITGGVLLGGVLTGVLDWRWVFLINLPVGLAVLAGTRTLLDAERNTGRLDVLGAVTGTGGMMALAFGITRGGEHGWADALTLGVFAAAAVLLVLFLVVQARSAHPLLPLGLIKDRNRSGSYATMLFLGAALMGTFFLGTLFMQHVLHFSPVRTGFAWLPFAVGIIVASVVSSKLVERLAPRVVAVPGMLVAALGMYWLSRLDSGSSYLTAMALPIFLTSAGLGMAIVPLTLSVVHGVENDAAGLASALLNASQQLGAALGLSLLTTVSNAAAGTQLPHAAKALYAGLAAKDQALVARAAEALTHGYTTALFAAAAAVVAAAVLTAVTVNTRRTQSGPLAPGAEHPSAA</sequence>
<dbReference type="Proteomes" id="UP001516472">
    <property type="component" value="Unassembled WGS sequence"/>
</dbReference>
<evidence type="ECO:0000256" key="7">
    <source>
        <dbReference type="SAM" id="Phobius"/>
    </source>
</evidence>
<dbReference type="InterPro" id="IPR004638">
    <property type="entry name" value="EmrB-like"/>
</dbReference>
<name>A0ABR9PSN4_9BACT</name>
<feature type="transmembrane region" description="Helical" evidence="7">
    <location>
        <begin position="239"/>
        <end position="259"/>
    </location>
</feature>
<evidence type="ECO:0000256" key="4">
    <source>
        <dbReference type="ARBA" id="ARBA00022692"/>
    </source>
</evidence>
<keyword evidence="4 7" id="KW-0812">Transmembrane</keyword>
<dbReference type="RefSeq" id="WP_193428169.1">
    <property type="nucleotide sequence ID" value="NZ_CBCSIP010000007.1"/>
</dbReference>
<feature type="transmembrane region" description="Helical" evidence="7">
    <location>
        <begin position="414"/>
        <end position="431"/>
    </location>
</feature>
<feature type="transmembrane region" description="Helical" evidence="7">
    <location>
        <begin position="115"/>
        <end position="138"/>
    </location>
</feature>
<feature type="transmembrane region" description="Helical" evidence="7">
    <location>
        <begin position="177"/>
        <end position="198"/>
    </location>
</feature>
<keyword evidence="3" id="KW-1003">Cell membrane</keyword>
<feature type="domain" description="Major facilitator superfamily (MFS) profile" evidence="8">
    <location>
        <begin position="24"/>
        <end position="491"/>
    </location>
</feature>
<feature type="transmembrane region" description="Helical" evidence="7">
    <location>
        <begin position="210"/>
        <end position="227"/>
    </location>
</feature>
<reference evidence="9 10" key="1">
    <citation type="submission" date="2020-02" db="EMBL/GenBank/DDBJ databases">
        <authorList>
            <person name="Babadi Z.K."/>
            <person name="Risdian C."/>
            <person name="Ebrahimipour G.H."/>
            <person name="Wink J."/>
        </authorList>
    </citation>
    <scope>NUCLEOTIDE SEQUENCE [LARGE SCALE GENOMIC DNA]</scope>
    <source>
        <strain evidence="9 10">ZKHCc1 1396</strain>
    </source>
</reference>
<dbReference type="Gene3D" id="1.20.1250.20">
    <property type="entry name" value="MFS general substrate transporter like domains"/>
    <property type="match status" value="1"/>
</dbReference>
<dbReference type="PROSITE" id="PS50850">
    <property type="entry name" value="MFS"/>
    <property type="match status" value="1"/>
</dbReference>
<comment type="subcellular location">
    <subcellularLocation>
        <location evidence="1">Cell membrane</location>
        <topology evidence="1">Multi-pass membrane protein</topology>
    </subcellularLocation>
</comment>
<evidence type="ECO:0000313" key="10">
    <source>
        <dbReference type="Proteomes" id="UP001516472"/>
    </source>
</evidence>
<dbReference type="InterPro" id="IPR036259">
    <property type="entry name" value="MFS_trans_sf"/>
</dbReference>
<evidence type="ECO:0000256" key="6">
    <source>
        <dbReference type="ARBA" id="ARBA00023136"/>
    </source>
</evidence>
<gene>
    <name evidence="9" type="ORF">G4177_22500</name>
</gene>
<keyword evidence="10" id="KW-1185">Reference proteome</keyword>
<comment type="caution">
    <text evidence="9">The sequence shown here is derived from an EMBL/GenBank/DDBJ whole genome shotgun (WGS) entry which is preliminary data.</text>
</comment>
<keyword evidence="6 7" id="KW-0472">Membrane</keyword>
<organism evidence="9 10">
    <name type="scientific">Corallococcus soli</name>
    <dbReference type="NCBI Taxonomy" id="2710757"/>
    <lineage>
        <taxon>Bacteria</taxon>
        <taxon>Pseudomonadati</taxon>
        <taxon>Myxococcota</taxon>
        <taxon>Myxococcia</taxon>
        <taxon>Myxococcales</taxon>
        <taxon>Cystobacterineae</taxon>
        <taxon>Myxococcaceae</taxon>
        <taxon>Corallococcus</taxon>
    </lineage>
</organism>
<dbReference type="InterPro" id="IPR011701">
    <property type="entry name" value="MFS"/>
</dbReference>
<dbReference type="EMBL" id="JAAIYO010000007">
    <property type="protein sequence ID" value="MBE4750946.1"/>
    <property type="molecule type" value="Genomic_DNA"/>
</dbReference>
<evidence type="ECO:0000313" key="9">
    <source>
        <dbReference type="EMBL" id="MBE4750946.1"/>
    </source>
</evidence>
<proteinExistence type="predicted"/>
<keyword evidence="2" id="KW-0813">Transport</keyword>
<dbReference type="InterPro" id="IPR020846">
    <property type="entry name" value="MFS_dom"/>
</dbReference>
<evidence type="ECO:0000256" key="5">
    <source>
        <dbReference type="ARBA" id="ARBA00022989"/>
    </source>
</evidence>
<evidence type="ECO:0000256" key="3">
    <source>
        <dbReference type="ARBA" id="ARBA00022475"/>
    </source>
</evidence>
<evidence type="ECO:0000256" key="1">
    <source>
        <dbReference type="ARBA" id="ARBA00004651"/>
    </source>
</evidence>
<feature type="transmembrane region" description="Helical" evidence="7">
    <location>
        <begin position="341"/>
        <end position="358"/>
    </location>
</feature>
<feature type="transmembrane region" description="Helical" evidence="7">
    <location>
        <begin position="370"/>
        <end position="393"/>
    </location>
</feature>
<keyword evidence="5 7" id="KW-1133">Transmembrane helix</keyword>
<feature type="transmembrane region" description="Helical" evidence="7">
    <location>
        <begin position="90"/>
        <end position="109"/>
    </location>
</feature>
<feature type="transmembrane region" description="Helical" evidence="7">
    <location>
        <begin position="150"/>
        <end position="171"/>
    </location>
</feature>
<evidence type="ECO:0000259" key="8">
    <source>
        <dbReference type="PROSITE" id="PS50850"/>
    </source>
</evidence>
<feature type="transmembrane region" description="Helical" evidence="7">
    <location>
        <begin position="57"/>
        <end position="78"/>
    </location>
</feature>
<dbReference type="Pfam" id="PF07690">
    <property type="entry name" value="MFS_1"/>
    <property type="match status" value="1"/>
</dbReference>
<accession>A0ABR9PSN4</accession>
<dbReference type="SUPFAM" id="SSF103473">
    <property type="entry name" value="MFS general substrate transporter"/>
    <property type="match status" value="2"/>
</dbReference>
<feature type="transmembrane region" description="Helical" evidence="7">
    <location>
        <begin position="313"/>
        <end position="334"/>
    </location>
</feature>
<evidence type="ECO:0000256" key="2">
    <source>
        <dbReference type="ARBA" id="ARBA00022448"/>
    </source>
</evidence>
<dbReference type="Gene3D" id="1.20.1720.10">
    <property type="entry name" value="Multidrug resistance protein D"/>
    <property type="match status" value="1"/>
</dbReference>
<feature type="transmembrane region" description="Helical" evidence="7">
    <location>
        <begin position="468"/>
        <end position="487"/>
    </location>
</feature>
<feature type="transmembrane region" description="Helical" evidence="7">
    <location>
        <begin position="280"/>
        <end position="301"/>
    </location>
</feature>
<dbReference type="CDD" id="cd17321">
    <property type="entry name" value="MFS_MMR_MDR_like"/>
    <property type="match status" value="1"/>
</dbReference>
<dbReference type="NCBIfam" id="TIGR00711">
    <property type="entry name" value="efflux_EmrB"/>
    <property type="match status" value="1"/>
</dbReference>